<dbReference type="Gene3D" id="3.30.565.10">
    <property type="entry name" value="Histidine kinase-like ATPase, C-terminal domain"/>
    <property type="match status" value="1"/>
</dbReference>
<evidence type="ECO:0000256" key="4">
    <source>
        <dbReference type="ARBA" id="ARBA00022679"/>
    </source>
</evidence>
<comment type="catalytic activity">
    <reaction evidence="1">
        <text>ATP + protein L-histidine = ADP + protein N-phospho-L-histidine.</text>
        <dbReference type="EC" id="2.7.13.3"/>
    </reaction>
</comment>
<name>A0A5S4GZU4_9ACTN</name>
<feature type="domain" description="Histidine kinase/HSP90-like ATPase" evidence="7">
    <location>
        <begin position="248"/>
        <end position="363"/>
    </location>
</feature>
<dbReference type="InterPro" id="IPR036890">
    <property type="entry name" value="HATPase_C_sf"/>
</dbReference>
<feature type="region of interest" description="Disordered" evidence="6">
    <location>
        <begin position="432"/>
        <end position="543"/>
    </location>
</feature>
<feature type="compositionally biased region" description="Polar residues" evidence="6">
    <location>
        <begin position="525"/>
        <end position="543"/>
    </location>
</feature>
<keyword evidence="3" id="KW-0597">Phosphoprotein</keyword>
<evidence type="ECO:0000256" key="1">
    <source>
        <dbReference type="ARBA" id="ARBA00000085"/>
    </source>
</evidence>
<evidence type="ECO:0000313" key="9">
    <source>
        <dbReference type="Proteomes" id="UP000305238"/>
    </source>
</evidence>
<sequence>MTTRPQIAVRPGGEAPAVREQEHARELAGRLAARGLRTSAEPLGSPAGAMSVAAQRVDVDPYVGRVVVLLPFPHDSGELYWHWRRPFPQRQWVGACWFQPFCPVTEPEAAADAIAGTIDIDVRSRARAAHVAAVPGSRDAEFEERFLTRLGRPLHLLVYRTLALLDSVEREVEDTDLLHELFKIDHLTTRALRGLERQAVLGGATARGVREAVTLATVMRQAVAQIEHYPRVRVRVPSPGEDADLPGYAGTEITLLLAELVENATKFSPPDTEVQMTAGAVPSGAGIEITVTDRGLPMSADTYAALNRMLADPDTVSLREQIIAGPIGLLVVSKLARRHRIQVALHPVTPSGTRAVVTLPAALLSAPRPIVVRPARPAVMPPARMSGTGARLNHAAASATPAAPSPLILPGGAVTSSTSLPGTAELAATHVAASGDAGSRPVLPQRRRRGGQQGLAADAAPTVQGGRHAPAPQAAGPVQGPEPERGSKRGPNPRLLTDFAGAARRRQLPKDPTGQGHAGSAPASWGSTTAPTASADPNQENLT</sequence>
<comment type="caution">
    <text evidence="8">The sequence shown here is derived from an EMBL/GenBank/DDBJ whole genome shotgun (WGS) entry which is preliminary data.</text>
</comment>
<keyword evidence="9" id="KW-1185">Reference proteome</keyword>
<dbReference type="Pfam" id="PF02518">
    <property type="entry name" value="HATPase_c"/>
    <property type="match status" value="1"/>
</dbReference>
<evidence type="ECO:0000256" key="6">
    <source>
        <dbReference type="SAM" id="MobiDB-lite"/>
    </source>
</evidence>
<reference evidence="8 9" key="1">
    <citation type="submission" date="2019-05" db="EMBL/GenBank/DDBJ databases">
        <title>Draft genome sequence of Actinomadura geliboluensis A8036.</title>
        <authorList>
            <person name="Saricaoglu S."/>
            <person name="Isik K."/>
        </authorList>
    </citation>
    <scope>NUCLEOTIDE SEQUENCE [LARGE SCALE GENOMIC DNA]</scope>
    <source>
        <strain evidence="8 9">A8036</strain>
    </source>
</reference>
<gene>
    <name evidence="8" type="ORF">ETD96_16985</name>
</gene>
<dbReference type="SMART" id="SM00387">
    <property type="entry name" value="HATPase_c"/>
    <property type="match status" value="1"/>
</dbReference>
<dbReference type="EC" id="2.7.13.3" evidence="2"/>
<dbReference type="AlphaFoldDB" id="A0A5S4GZU4"/>
<dbReference type="GO" id="GO:0004673">
    <property type="term" value="F:protein histidine kinase activity"/>
    <property type="evidence" value="ECO:0007669"/>
    <property type="project" value="UniProtKB-EC"/>
</dbReference>
<evidence type="ECO:0000256" key="3">
    <source>
        <dbReference type="ARBA" id="ARBA00022553"/>
    </source>
</evidence>
<evidence type="ECO:0000259" key="7">
    <source>
        <dbReference type="SMART" id="SM00387"/>
    </source>
</evidence>
<feature type="compositionally biased region" description="Low complexity" evidence="6">
    <location>
        <begin position="469"/>
        <end position="481"/>
    </location>
</feature>
<dbReference type="OrthoDB" id="3845898at2"/>
<accession>A0A5S4GZU4</accession>
<dbReference type="PANTHER" id="PTHR45436">
    <property type="entry name" value="SENSOR HISTIDINE KINASE YKOH"/>
    <property type="match status" value="1"/>
</dbReference>
<organism evidence="8 9">
    <name type="scientific">Actinomadura geliboluensis</name>
    <dbReference type="NCBI Taxonomy" id="882440"/>
    <lineage>
        <taxon>Bacteria</taxon>
        <taxon>Bacillati</taxon>
        <taxon>Actinomycetota</taxon>
        <taxon>Actinomycetes</taxon>
        <taxon>Streptosporangiales</taxon>
        <taxon>Thermomonosporaceae</taxon>
        <taxon>Actinomadura</taxon>
    </lineage>
</organism>
<keyword evidence="5 8" id="KW-0418">Kinase</keyword>
<dbReference type="InterPro" id="IPR050428">
    <property type="entry name" value="TCS_sensor_his_kinase"/>
</dbReference>
<evidence type="ECO:0000256" key="5">
    <source>
        <dbReference type="ARBA" id="ARBA00022777"/>
    </source>
</evidence>
<dbReference type="RefSeq" id="WP_138637438.1">
    <property type="nucleotide sequence ID" value="NZ_JASWDG010000063.1"/>
</dbReference>
<dbReference type="SUPFAM" id="SSF55874">
    <property type="entry name" value="ATPase domain of HSP90 chaperone/DNA topoisomerase II/histidine kinase"/>
    <property type="match status" value="1"/>
</dbReference>
<dbReference type="PANTHER" id="PTHR45436:SF5">
    <property type="entry name" value="SENSOR HISTIDINE KINASE TRCS"/>
    <property type="match status" value="1"/>
</dbReference>
<keyword evidence="4" id="KW-0808">Transferase</keyword>
<dbReference type="EMBL" id="VCKZ01000110">
    <property type="protein sequence ID" value="TMR38182.1"/>
    <property type="molecule type" value="Genomic_DNA"/>
</dbReference>
<dbReference type="Proteomes" id="UP000305238">
    <property type="component" value="Unassembled WGS sequence"/>
</dbReference>
<evidence type="ECO:0000256" key="2">
    <source>
        <dbReference type="ARBA" id="ARBA00012438"/>
    </source>
</evidence>
<dbReference type="GO" id="GO:0000160">
    <property type="term" value="P:phosphorelay signal transduction system"/>
    <property type="evidence" value="ECO:0007669"/>
    <property type="project" value="TreeGrafter"/>
</dbReference>
<protein>
    <recommendedName>
        <fullName evidence="2">histidine kinase</fullName>
        <ecNumber evidence="2">2.7.13.3</ecNumber>
    </recommendedName>
</protein>
<dbReference type="InterPro" id="IPR003594">
    <property type="entry name" value="HATPase_dom"/>
</dbReference>
<evidence type="ECO:0000313" key="8">
    <source>
        <dbReference type="EMBL" id="TMR38182.1"/>
    </source>
</evidence>
<dbReference type="GO" id="GO:0005886">
    <property type="term" value="C:plasma membrane"/>
    <property type="evidence" value="ECO:0007669"/>
    <property type="project" value="TreeGrafter"/>
</dbReference>
<proteinExistence type="predicted"/>